<proteinExistence type="predicted"/>
<comment type="caution">
    <text evidence="2">The sequence shown here is derived from an EMBL/GenBank/DDBJ whole genome shotgun (WGS) entry which is preliminary data.</text>
</comment>
<reference evidence="3" key="1">
    <citation type="journal article" date="2019" name="Int. J. Syst. Evol. Microbiol.">
        <title>The Global Catalogue of Microorganisms (GCM) 10K type strain sequencing project: providing services to taxonomists for standard genome sequencing and annotation.</title>
        <authorList>
            <consortium name="The Broad Institute Genomics Platform"/>
            <consortium name="The Broad Institute Genome Sequencing Center for Infectious Disease"/>
            <person name="Wu L."/>
            <person name="Ma J."/>
        </authorList>
    </citation>
    <scope>NUCLEOTIDE SEQUENCE [LARGE SCALE GENOMIC DNA]</scope>
    <source>
        <strain evidence="3">FCH27</strain>
    </source>
</reference>
<dbReference type="Gene3D" id="3.10.180.10">
    <property type="entry name" value="2,3-Dihydroxybiphenyl 1,2-Dioxygenase, domain 1"/>
    <property type="match status" value="1"/>
</dbReference>
<dbReference type="EMBL" id="JBHTCH010000023">
    <property type="protein sequence ID" value="MFC7362387.1"/>
    <property type="molecule type" value="Genomic_DNA"/>
</dbReference>
<dbReference type="SUPFAM" id="SSF54593">
    <property type="entry name" value="Glyoxalase/Bleomycin resistance protein/Dihydroxybiphenyl dioxygenase"/>
    <property type="match status" value="1"/>
</dbReference>
<dbReference type="PANTHER" id="PTHR35908">
    <property type="entry name" value="HYPOTHETICAL FUSION PROTEIN"/>
    <property type="match status" value="1"/>
</dbReference>
<dbReference type="Pfam" id="PF18029">
    <property type="entry name" value="Glyoxalase_6"/>
    <property type="match status" value="1"/>
</dbReference>
<dbReference type="InterPro" id="IPR029068">
    <property type="entry name" value="Glyas_Bleomycin-R_OHBP_Dase"/>
</dbReference>
<gene>
    <name evidence="2" type="ORF">ACFQO6_19105</name>
</gene>
<keyword evidence="3" id="KW-1185">Reference proteome</keyword>
<evidence type="ECO:0000313" key="2">
    <source>
        <dbReference type="EMBL" id="MFC7362387.1"/>
    </source>
</evidence>
<dbReference type="InterPro" id="IPR041581">
    <property type="entry name" value="Glyoxalase_6"/>
</dbReference>
<dbReference type="RefSeq" id="WP_255892969.1">
    <property type="nucleotide sequence ID" value="NZ_JAFMZM010000008.1"/>
</dbReference>
<protein>
    <submittedName>
        <fullName evidence="2">VOC family protein</fullName>
    </submittedName>
</protein>
<dbReference type="PANTHER" id="PTHR35908:SF1">
    <property type="entry name" value="CONSERVED PROTEIN"/>
    <property type="match status" value="1"/>
</dbReference>
<organism evidence="2 3">
    <name type="scientific">Nocardioides astragali</name>
    <dbReference type="NCBI Taxonomy" id="1776736"/>
    <lineage>
        <taxon>Bacteria</taxon>
        <taxon>Bacillati</taxon>
        <taxon>Actinomycetota</taxon>
        <taxon>Actinomycetes</taxon>
        <taxon>Propionibacteriales</taxon>
        <taxon>Nocardioidaceae</taxon>
        <taxon>Nocardioides</taxon>
    </lineage>
</organism>
<dbReference type="Proteomes" id="UP001596524">
    <property type="component" value="Unassembled WGS sequence"/>
</dbReference>
<evidence type="ECO:0000259" key="1">
    <source>
        <dbReference type="Pfam" id="PF18029"/>
    </source>
</evidence>
<sequence>MPAWRARSVAEATIHATPSLTPEAAGWVDAQVAAVTGRVGPAQLDRLVAETIKRFALAAADPAADPEDGYLSVDPRHATLHGEDVHYAGTMHLEADLDIADALDVDRVLTHGAELRKALGSTQSLDVRRAQALGDLARTQTALDLHTHGHTQGHAGASGQDGLPVAREVVLHHAPHPATPRMAGPQAPPPPVDVLDYVALMPSFVKSVTFDCHDPLAVAAFWAAALGSNVDEDSTPERAWVEPAGWGGPSLWFQRVPEPKVAKNRQHFDLRAAGPLEAERDRLVALGARVVRQDEDLYVMLDPEGNEFCLET</sequence>
<name>A0ABW2N8W0_9ACTN</name>
<evidence type="ECO:0000313" key="3">
    <source>
        <dbReference type="Proteomes" id="UP001596524"/>
    </source>
</evidence>
<feature type="domain" description="Glyoxalase-like" evidence="1">
    <location>
        <begin position="207"/>
        <end position="310"/>
    </location>
</feature>
<accession>A0ABW2N8W0</accession>